<name>A0ABQ8J6J5_DERPT</name>
<organism evidence="4 5">
    <name type="scientific">Dermatophagoides pteronyssinus</name>
    <name type="common">European house dust mite</name>
    <dbReference type="NCBI Taxonomy" id="6956"/>
    <lineage>
        <taxon>Eukaryota</taxon>
        <taxon>Metazoa</taxon>
        <taxon>Ecdysozoa</taxon>
        <taxon>Arthropoda</taxon>
        <taxon>Chelicerata</taxon>
        <taxon>Arachnida</taxon>
        <taxon>Acari</taxon>
        <taxon>Acariformes</taxon>
        <taxon>Sarcoptiformes</taxon>
        <taxon>Astigmata</taxon>
        <taxon>Psoroptidia</taxon>
        <taxon>Analgoidea</taxon>
        <taxon>Pyroglyphidae</taxon>
        <taxon>Dermatophagoidinae</taxon>
        <taxon>Dermatophagoides</taxon>
    </lineage>
</organism>
<dbReference type="Proteomes" id="UP000887458">
    <property type="component" value="Unassembled WGS sequence"/>
</dbReference>
<feature type="signal peptide" evidence="3">
    <location>
        <begin position="1"/>
        <end position="27"/>
    </location>
</feature>
<feature type="compositionally biased region" description="Polar residues" evidence="1">
    <location>
        <begin position="331"/>
        <end position="344"/>
    </location>
</feature>
<evidence type="ECO:0000313" key="4">
    <source>
        <dbReference type="EMBL" id="KAH9418204.1"/>
    </source>
</evidence>
<proteinExistence type="predicted"/>
<dbReference type="EMBL" id="NJHN03000065">
    <property type="protein sequence ID" value="KAH9418204.1"/>
    <property type="molecule type" value="Genomic_DNA"/>
</dbReference>
<keyword evidence="5" id="KW-1185">Reference proteome</keyword>
<keyword evidence="2" id="KW-0472">Membrane</keyword>
<feature type="compositionally biased region" description="Acidic residues" evidence="1">
    <location>
        <begin position="320"/>
        <end position="330"/>
    </location>
</feature>
<sequence length="411" mass="47372">MTMLLATKTPFILFLFSLLNQNRTIESIFPHKNDNHNHQQYARSLTDHLLASLAGMTSLSNNNNYDKNQIFYHNNNNHHYDPLMMMKQIPFITAQSSSTSWLYQLPFTTGSAQCDQSLMLEPEFHRCRANAAVYWQQGSRSNYQQSSTTTKYTCCFLWDLVDCMEQTVHKRCNYSFDLFRRNRNDYIVRIQSNPLCYNYLYGNWSCMQDNWILLIAFIILAIFIVITICVACWTLFGRNKNKQTGRYDSENIRPSIPVVSSSTSGGGGVVGGYVIDYDHDNHQQQQPPSSRRAVSSSSSNVRRNLESNNRSNHQNHSDFELDDNDDDDDQISTNRVQRPSTLSPLSLKDYEPPRRFHFQQQQQQHPSSSTPIMSKQHHYSVSNKRSTRSPPPPPSSSSRPASVVSVRQIQI</sequence>
<feature type="compositionally biased region" description="Low complexity" evidence="1">
    <location>
        <begin position="289"/>
        <end position="312"/>
    </location>
</feature>
<accession>A0ABQ8J6J5</accession>
<gene>
    <name evidence="4" type="ORF">DERP_010758</name>
</gene>
<reference evidence="4 5" key="1">
    <citation type="journal article" date="2018" name="J. Allergy Clin. Immunol.">
        <title>High-quality assembly of Dermatophagoides pteronyssinus genome and transcriptome reveals a wide range of novel allergens.</title>
        <authorList>
            <person name="Liu X.Y."/>
            <person name="Yang K.Y."/>
            <person name="Wang M.Q."/>
            <person name="Kwok J.S."/>
            <person name="Zeng X."/>
            <person name="Yang Z."/>
            <person name="Xiao X.J."/>
            <person name="Lau C.P."/>
            <person name="Li Y."/>
            <person name="Huang Z.M."/>
            <person name="Ba J.G."/>
            <person name="Yim A.K."/>
            <person name="Ouyang C.Y."/>
            <person name="Ngai S.M."/>
            <person name="Chan T.F."/>
            <person name="Leung E.L."/>
            <person name="Liu L."/>
            <person name="Liu Z.G."/>
            <person name="Tsui S.K."/>
        </authorList>
    </citation>
    <scope>NUCLEOTIDE SEQUENCE [LARGE SCALE GENOMIC DNA]</scope>
    <source>
        <strain evidence="4">Derp</strain>
    </source>
</reference>
<keyword evidence="3" id="KW-0732">Signal</keyword>
<feature type="compositionally biased region" description="Low complexity" evidence="1">
    <location>
        <begin position="396"/>
        <end position="411"/>
    </location>
</feature>
<evidence type="ECO:0000313" key="5">
    <source>
        <dbReference type="Proteomes" id="UP000887458"/>
    </source>
</evidence>
<comment type="caution">
    <text evidence="4">The sequence shown here is derived from an EMBL/GenBank/DDBJ whole genome shotgun (WGS) entry which is preliminary data.</text>
</comment>
<evidence type="ECO:0000256" key="1">
    <source>
        <dbReference type="SAM" id="MobiDB-lite"/>
    </source>
</evidence>
<keyword evidence="2" id="KW-0812">Transmembrane</keyword>
<protein>
    <submittedName>
        <fullName evidence="4">Uncharacterized protein</fullName>
    </submittedName>
</protein>
<evidence type="ECO:0000256" key="2">
    <source>
        <dbReference type="SAM" id="Phobius"/>
    </source>
</evidence>
<feature type="chain" id="PRO_5046379847" evidence="3">
    <location>
        <begin position="28"/>
        <end position="411"/>
    </location>
</feature>
<feature type="compositionally biased region" description="Low complexity" evidence="1">
    <location>
        <begin position="358"/>
        <end position="369"/>
    </location>
</feature>
<reference evidence="4 5" key="2">
    <citation type="journal article" date="2022" name="Mol. Biol. Evol.">
        <title>Comparative Genomics Reveals Insights into the Divergent Evolution of Astigmatic Mites and Household Pest Adaptations.</title>
        <authorList>
            <person name="Xiong Q."/>
            <person name="Wan A.T."/>
            <person name="Liu X."/>
            <person name="Fung C.S."/>
            <person name="Xiao X."/>
            <person name="Malainual N."/>
            <person name="Hou J."/>
            <person name="Wang L."/>
            <person name="Wang M."/>
            <person name="Yang K.Y."/>
            <person name="Cui Y."/>
            <person name="Leung E.L."/>
            <person name="Nong W."/>
            <person name="Shin S.K."/>
            <person name="Au S.W."/>
            <person name="Jeong K.Y."/>
            <person name="Chew F.T."/>
            <person name="Hui J.H."/>
            <person name="Leung T.F."/>
            <person name="Tungtrongchitr A."/>
            <person name="Zhong N."/>
            <person name="Liu Z."/>
            <person name="Tsui S.K."/>
        </authorList>
    </citation>
    <scope>NUCLEOTIDE SEQUENCE [LARGE SCALE GENOMIC DNA]</scope>
    <source>
        <strain evidence="4">Derp</strain>
    </source>
</reference>
<evidence type="ECO:0000256" key="3">
    <source>
        <dbReference type="SAM" id="SignalP"/>
    </source>
</evidence>
<feature type="region of interest" description="Disordered" evidence="1">
    <location>
        <begin position="279"/>
        <end position="411"/>
    </location>
</feature>
<keyword evidence="2" id="KW-1133">Transmembrane helix</keyword>
<feature type="transmembrane region" description="Helical" evidence="2">
    <location>
        <begin position="211"/>
        <end position="236"/>
    </location>
</feature>